<dbReference type="InterPro" id="IPR043519">
    <property type="entry name" value="NT_sf"/>
</dbReference>
<dbReference type="KEGG" id="cbut:ATN24_15545"/>
<evidence type="ECO:0000313" key="3">
    <source>
        <dbReference type="Proteomes" id="UP000515243"/>
    </source>
</evidence>
<reference evidence="2 3" key="1">
    <citation type="submission" date="2019-05" db="EMBL/GenBank/DDBJ databases">
        <authorList>
            <person name="Schori C."/>
            <person name="Ahrens C."/>
        </authorList>
    </citation>
    <scope>NUCLEOTIDE SEQUENCE [LARGE SCALE GENOMIC DNA]</scope>
    <source>
        <strain evidence="2 3">DSM 10702</strain>
    </source>
</reference>
<organism evidence="2 3">
    <name type="scientific">Clostridium butyricum</name>
    <dbReference type="NCBI Taxonomy" id="1492"/>
    <lineage>
        <taxon>Bacteria</taxon>
        <taxon>Bacillati</taxon>
        <taxon>Bacillota</taxon>
        <taxon>Clostridia</taxon>
        <taxon>Eubacteriales</taxon>
        <taxon>Clostridiaceae</taxon>
        <taxon>Clostridium</taxon>
    </lineage>
</organism>
<gene>
    <name evidence="2" type="ORF">FF104_02770</name>
</gene>
<accession>A0AAP9RCF6</accession>
<dbReference type="GeneID" id="92943045"/>
<protein>
    <submittedName>
        <fullName evidence="2">Nucleotidyltransferase domain-containing protein</fullName>
    </submittedName>
</protein>
<dbReference type="Pfam" id="PF18765">
    <property type="entry name" value="Polbeta"/>
    <property type="match status" value="1"/>
</dbReference>
<dbReference type="SUPFAM" id="SSF81301">
    <property type="entry name" value="Nucleotidyltransferase"/>
    <property type="match status" value="1"/>
</dbReference>
<evidence type="ECO:0000259" key="1">
    <source>
        <dbReference type="Pfam" id="PF18765"/>
    </source>
</evidence>
<name>A0AAP9RCF6_CLOBU</name>
<feature type="domain" description="Polymerase beta nucleotidyltransferase" evidence="1">
    <location>
        <begin position="12"/>
        <end position="100"/>
    </location>
</feature>
<dbReference type="AlphaFoldDB" id="A0AAP9RCF6"/>
<evidence type="ECO:0000313" key="2">
    <source>
        <dbReference type="EMBL" id="QMW89904.1"/>
    </source>
</evidence>
<dbReference type="CDD" id="cd05403">
    <property type="entry name" value="NT_KNTase_like"/>
    <property type="match status" value="1"/>
</dbReference>
<proteinExistence type="predicted"/>
<sequence length="100" mass="11624">MYGLLERDIRYIKKALEQCEEIEKAIIFGSRAMGNYKNGSDVDIAVLGELISNNTILKLNDYLNEIYPLPYFFDIINYNSITNENLKKHIDIEGKIIYTK</sequence>
<dbReference type="RefSeq" id="WP_035762623.1">
    <property type="nucleotide sequence ID" value="NZ_AP019716.1"/>
</dbReference>
<dbReference type="Gene3D" id="3.30.460.10">
    <property type="entry name" value="Beta Polymerase, domain 2"/>
    <property type="match status" value="1"/>
</dbReference>
<dbReference type="Proteomes" id="UP000515243">
    <property type="component" value="Chromosome 1"/>
</dbReference>
<dbReference type="InterPro" id="IPR041633">
    <property type="entry name" value="Polbeta"/>
</dbReference>
<dbReference type="EMBL" id="CP040626">
    <property type="protein sequence ID" value="QMW89904.1"/>
    <property type="molecule type" value="Genomic_DNA"/>
</dbReference>